<dbReference type="GO" id="GO:0000155">
    <property type="term" value="F:phosphorelay sensor kinase activity"/>
    <property type="evidence" value="ECO:0007669"/>
    <property type="project" value="InterPro"/>
</dbReference>
<keyword evidence="9" id="KW-0472">Membrane</keyword>
<keyword evidence="9" id="KW-0812">Transmembrane</keyword>
<dbReference type="CDD" id="cd06225">
    <property type="entry name" value="HAMP"/>
    <property type="match status" value="1"/>
</dbReference>
<dbReference type="PATRIC" id="fig|1432052.4.peg.2501"/>
<evidence type="ECO:0000256" key="4">
    <source>
        <dbReference type="ARBA" id="ARBA00022553"/>
    </source>
</evidence>
<dbReference type="GO" id="GO:0016020">
    <property type="term" value="C:membrane"/>
    <property type="evidence" value="ECO:0007669"/>
    <property type="project" value="UniProtKB-SubCell"/>
</dbReference>
<dbReference type="InterPro" id="IPR036890">
    <property type="entry name" value="HATPase_C_sf"/>
</dbReference>
<dbReference type="PANTHER" id="PTHR34220:SF7">
    <property type="entry name" value="SENSOR HISTIDINE KINASE YPDA"/>
    <property type="match status" value="1"/>
</dbReference>
<feature type="transmembrane region" description="Helical" evidence="9">
    <location>
        <begin position="275"/>
        <end position="295"/>
    </location>
</feature>
<accession>A0A1E3ADQ7</accession>
<name>A0A1E3ADQ7_9FIRM</name>
<dbReference type="PRINTS" id="PR00344">
    <property type="entry name" value="BCTRLSENSOR"/>
</dbReference>
<evidence type="ECO:0000256" key="7">
    <source>
        <dbReference type="ARBA" id="ARBA00023012"/>
    </source>
</evidence>
<sequence>MLRFIRERVRGRHKKLLHDYIAIFFIMGTVLFLSFFVIGYIADSTAMGQSRGASRVIYKQAREQMEQFEEDLANMQMNVVKDESVLCFLEASDVYERLLALERVQGMVGMNRRINRNLENIIFYDEGGNLIFALGNVFLDKPDLELNEMLNFSGRMWDDASKQACFEVGLPVYKEDVGGYTLLGSAYLLFNVGNLQDIVNRALLNEESAIALVDGSGRAIVKAGKWEDYYGEYEADMEDKSRLVYAEYVGATGWRIVNVIPKKALLSGASQMRKITYVAFFAMVSMMVFLCAMLYKHILYPISRQIAFMEGFTKDTHRRIEVLEDNEIGDLARKMNQMLDDIEKLNGEIIESNRKFLEMEYAKKQTEMIAYRSQINPHFLYNTFNCIRGMALYHGEKEIADLTMALSSFFRYSVQGEETVTVREALENLQRYAQIIQYRFNGKHKVTVNASRDVYLIKIPKMLIQPLVENAVLHGLETKVGEGTVRVDVRQEGQGLVVRVKDDGCGISEEKQRELKWAMECFDREETIPDGGQGIGFLNVYRRMRLFYGQEAVFTVRSTEGEGTEIRMVLPVGGR</sequence>
<keyword evidence="8" id="KW-0175">Coiled coil</keyword>
<dbReference type="InterPro" id="IPR010559">
    <property type="entry name" value="Sig_transdc_His_kin_internal"/>
</dbReference>
<keyword evidence="5 12" id="KW-0808">Transferase</keyword>
<dbReference type="AlphaFoldDB" id="A0A1E3ADQ7"/>
<dbReference type="InterPro" id="IPR050640">
    <property type="entry name" value="Bact_2-comp_sensor_kinase"/>
</dbReference>
<dbReference type="RefSeq" id="WP_069152324.1">
    <property type="nucleotide sequence ID" value="NZ_DBGDOY010000049.1"/>
</dbReference>
<keyword evidence="7" id="KW-0902">Two-component regulatory system</keyword>
<evidence type="ECO:0000256" key="2">
    <source>
        <dbReference type="ARBA" id="ARBA00004370"/>
    </source>
</evidence>
<dbReference type="Gene3D" id="3.30.565.10">
    <property type="entry name" value="Histidine kinase-like ATPase, C-terminal domain"/>
    <property type="match status" value="1"/>
</dbReference>
<evidence type="ECO:0000256" key="3">
    <source>
        <dbReference type="ARBA" id="ARBA00012438"/>
    </source>
</evidence>
<evidence type="ECO:0000259" key="10">
    <source>
        <dbReference type="PROSITE" id="PS50109"/>
    </source>
</evidence>
<evidence type="ECO:0000313" key="12">
    <source>
        <dbReference type="EMBL" id="ODM06346.1"/>
    </source>
</evidence>
<gene>
    <name evidence="12" type="primary">ypdA_17</name>
    <name evidence="12" type="ORF">BEI61_02236</name>
</gene>
<keyword evidence="6 12" id="KW-0418">Kinase</keyword>
<keyword evidence="9" id="KW-1133">Transmembrane helix</keyword>
<dbReference type="Gene3D" id="6.10.340.10">
    <property type="match status" value="1"/>
</dbReference>
<dbReference type="PROSITE" id="PS50885">
    <property type="entry name" value="HAMP"/>
    <property type="match status" value="1"/>
</dbReference>
<dbReference type="SMART" id="SM00387">
    <property type="entry name" value="HATPase_c"/>
    <property type="match status" value="1"/>
</dbReference>
<dbReference type="PANTHER" id="PTHR34220">
    <property type="entry name" value="SENSOR HISTIDINE KINASE YPDA"/>
    <property type="match status" value="1"/>
</dbReference>
<evidence type="ECO:0000256" key="8">
    <source>
        <dbReference type="SAM" id="Coils"/>
    </source>
</evidence>
<evidence type="ECO:0000256" key="9">
    <source>
        <dbReference type="SAM" id="Phobius"/>
    </source>
</evidence>
<protein>
    <recommendedName>
        <fullName evidence="3">histidine kinase</fullName>
        <ecNumber evidence="3">2.7.13.3</ecNumber>
    </recommendedName>
</protein>
<comment type="catalytic activity">
    <reaction evidence="1">
        <text>ATP + protein L-histidine = ADP + protein N-phospho-L-histidine.</text>
        <dbReference type="EC" id="2.7.13.3"/>
    </reaction>
</comment>
<reference evidence="12 13" key="1">
    <citation type="submission" date="2016-07" db="EMBL/GenBank/DDBJ databases">
        <title>Characterization of isolates of Eisenbergiella tayi derived from blood cultures, using whole genome sequencing.</title>
        <authorList>
            <person name="Burdz T."/>
            <person name="Wiebe D."/>
            <person name="Huynh C."/>
            <person name="Bernard K."/>
        </authorList>
    </citation>
    <scope>NUCLEOTIDE SEQUENCE [LARGE SCALE GENOMIC DNA]</scope>
    <source>
        <strain evidence="12 13">NML 110608</strain>
    </source>
</reference>
<dbReference type="SUPFAM" id="SSF55874">
    <property type="entry name" value="ATPase domain of HSP90 chaperone/DNA topoisomerase II/histidine kinase"/>
    <property type="match status" value="1"/>
</dbReference>
<proteinExistence type="predicted"/>
<comment type="caution">
    <text evidence="12">The sequence shown here is derived from an EMBL/GenBank/DDBJ whole genome shotgun (WGS) entry which is preliminary data.</text>
</comment>
<dbReference type="SMART" id="SM00304">
    <property type="entry name" value="HAMP"/>
    <property type="match status" value="1"/>
</dbReference>
<dbReference type="EC" id="2.7.13.3" evidence="3"/>
<evidence type="ECO:0000259" key="11">
    <source>
        <dbReference type="PROSITE" id="PS50885"/>
    </source>
</evidence>
<evidence type="ECO:0000256" key="5">
    <source>
        <dbReference type="ARBA" id="ARBA00022679"/>
    </source>
</evidence>
<feature type="transmembrane region" description="Helical" evidence="9">
    <location>
        <begin position="20"/>
        <end position="42"/>
    </location>
</feature>
<keyword evidence="4" id="KW-0597">Phosphoprotein</keyword>
<dbReference type="Proteomes" id="UP000094067">
    <property type="component" value="Unassembled WGS sequence"/>
</dbReference>
<dbReference type="InterPro" id="IPR005467">
    <property type="entry name" value="His_kinase_dom"/>
</dbReference>
<dbReference type="Pfam" id="PF02518">
    <property type="entry name" value="HATPase_c"/>
    <property type="match status" value="1"/>
</dbReference>
<comment type="subcellular location">
    <subcellularLocation>
        <location evidence="2">Membrane</location>
    </subcellularLocation>
</comment>
<dbReference type="InterPro" id="IPR004358">
    <property type="entry name" value="Sig_transdc_His_kin-like_C"/>
</dbReference>
<feature type="domain" description="Histidine kinase" evidence="10">
    <location>
        <begin position="463"/>
        <end position="574"/>
    </location>
</feature>
<dbReference type="InterPro" id="IPR003594">
    <property type="entry name" value="HATPase_dom"/>
</dbReference>
<feature type="coiled-coil region" evidence="8">
    <location>
        <begin position="328"/>
        <end position="355"/>
    </location>
</feature>
<dbReference type="EMBL" id="MCGH01000002">
    <property type="protein sequence ID" value="ODM06346.1"/>
    <property type="molecule type" value="Genomic_DNA"/>
</dbReference>
<dbReference type="PROSITE" id="PS50109">
    <property type="entry name" value="HIS_KIN"/>
    <property type="match status" value="1"/>
</dbReference>
<evidence type="ECO:0000313" key="13">
    <source>
        <dbReference type="Proteomes" id="UP000094067"/>
    </source>
</evidence>
<dbReference type="InterPro" id="IPR003660">
    <property type="entry name" value="HAMP_dom"/>
</dbReference>
<organism evidence="12 13">
    <name type="scientific">Eisenbergiella tayi</name>
    <dbReference type="NCBI Taxonomy" id="1432052"/>
    <lineage>
        <taxon>Bacteria</taxon>
        <taxon>Bacillati</taxon>
        <taxon>Bacillota</taxon>
        <taxon>Clostridia</taxon>
        <taxon>Lachnospirales</taxon>
        <taxon>Lachnospiraceae</taxon>
        <taxon>Eisenbergiella</taxon>
    </lineage>
</organism>
<evidence type="ECO:0000256" key="6">
    <source>
        <dbReference type="ARBA" id="ARBA00022777"/>
    </source>
</evidence>
<evidence type="ECO:0000256" key="1">
    <source>
        <dbReference type="ARBA" id="ARBA00000085"/>
    </source>
</evidence>
<dbReference type="Pfam" id="PF06580">
    <property type="entry name" value="His_kinase"/>
    <property type="match status" value="1"/>
</dbReference>
<feature type="domain" description="HAMP" evidence="11">
    <location>
        <begin position="296"/>
        <end position="347"/>
    </location>
</feature>